<feature type="transmembrane region" description="Helical" evidence="6">
    <location>
        <begin position="145"/>
        <end position="163"/>
    </location>
</feature>
<dbReference type="Proteomes" id="UP000694844">
    <property type="component" value="Chromosome 5"/>
</dbReference>
<feature type="transmembrane region" description="Helical" evidence="6">
    <location>
        <begin position="348"/>
        <end position="370"/>
    </location>
</feature>
<reference evidence="8" key="1">
    <citation type="submission" date="2025-08" db="UniProtKB">
        <authorList>
            <consortium name="RefSeq"/>
        </authorList>
    </citation>
    <scope>IDENTIFICATION</scope>
    <source>
        <tissue evidence="8">Whole sample</tissue>
    </source>
</reference>
<dbReference type="GO" id="GO:0016020">
    <property type="term" value="C:membrane"/>
    <property type="evidence" value="ECO:0007669"/>
    <property type="project" value="UniProtKB-SubCell"/>
</dbReference>
<dbReference type="PANTHER" id="PTHR16950">
    <property type="entry name" value="ZINC TRANSPORTER SLC39A7 HISTIDINE-RICH MEMBRANE PROTEIN KE4"/>
    <property type="match status" value="1"/>
</dbReference>
<keyword evidence="2 6" id="KW-0812">Transmembrane</keyword>
<gene>
    <name evidence="8" type="primary">LOC111134580</name>
</gene>
<evidence type="ECO:0000256" key="3">
    <source>
        <dbReference type="ARBA" id="ARBA00022989"/>
    </source>
</evidence>
<proteinExistence type="predicted"/>
<dbReference type="InterPro" id="IPR003689">
    <property type="entry name" value="ZIP"/>
</dbReference>
<dbReference type="AlphaFoldDB" id="A0A8B8EIA1"/>
<feature type="compositionally biased region" description="Polar residues" evidence="5">
    <location>
        <begin position="224"/>
        <end position="245"/>
    </location>
</feature>
<evidence type="ECO:0000313" key="8">
    <source>
        <dbReference type="RefSeq" id="XP_022339444.1"/>
    </source>
</evidence>
<evidence type="ECO:0000256" key="2">
    <source>
        <dbReference type="ARBA" id="ARBA00022692"/>
    </source>
</evidence>
<feature type="transmembrane region" description="Helical" evidence="6">
    <location>
        <begin position="106"/>
        <end position="125"/>
    </location>
</feature>
<comment type="subcellular location">
    <subcellularLocation>
        <location evidence="1">Membrane</location>
        <topology evidence="1">Multi-pass membrane protein</topology>
    </subcellularLocation>
</comment>
<feature type="transmembrane region" description="Helical" evidence="6">
    <location>
        <begin position="318"/>
        <end position="336"/>
    </location>
</feature>
<dbReference type="RefSeq" id="XP_022339444.1">
    <property type="nucleotide sequence ID" value="XM_022483736.1"/>
</dbReference>
<accession>A0A8B8EIA1</accession>
<sequence>MYTMAFYQLPLTFVFITEIVIPLADGEIHRTTLKTGVPNRFSQDVASETRSEMSDPVAERTFYEVLIFSLGGAVLVGLSGIFPLLVIPIEAGPALKHGAAANKLKLLLSFAVGGLLGDVFLHLLPEAWASINKGGIHDHDGHMKIGLWVLAGILSFLIIEKVFAKEGEFEHMHDDCDSCDEEENAEEEYCTKATTELPKINGCDLKQRTKASDSSGKNHHKKQNSNVQSTQKNTSSKLCTDSGEDTTSNIKVSGYLNLLANVIDNLTHGLAVGGSFLVSNKVGFITTLAILLHEIPHEVGDFAILLRSGFDRWKAAKAQMMTASGGILGVIIALFAESAESAGECTAWILPFTSGGFIYIALVTVVPDLLDEKHTVESLKQILCLCGGVAAMLLVSLIH</sequence>
<dbReference type="OrthoDB" id="200954at2759"/>
<dbReference type="PANTHER" id="PTHR16950:SF16">
    <property type="entry name" value="ZINC TRANSPORTER ZIP13"/>
    <property type="match status" value="1"/>
</dbReference>
<dbReference type="Pfam" id="PF02535">
    <property type="entry name" value="Zip"/>
    <property type="match status" value="1"/>
</dbReference>
<evidence type="ECO:0000256" key="5">
    <source>
        <dbReference type="SAM" id="MobiDB-lite"/>
    </source>
</evidence>
<feature type="region of interest" description="Disordered" evidence="5">
    <location>
        <begin position="208"/>
        <end position="245"/>
    </location>
</feature>
<evidence type="ECO:0000256" key="4">
    <source>
        <dbReference type="ARBA" id="ARBA00023136"/>
    </source>
</evidence>
<dbReference type="KEGG" id="cvn:111134580"/>
<feature type="transmembrane region" description="Helical" evidence="6">
    <location>
        <begin position="382"/>
        <end position="398"/>
    </location>
</feature>
<dbReference type="GO" id="GO:0005385">
    <property type="term" value="F:zinc ion transmembrane transporter activity"/>
    <property type="evidence" value="ECO:0007669"/>
    <property type="project" value="TreeGrafter"/>
</dbReference>
<dbReference type="GeneID" id="111134580"/>
<evidence type="ECO:0000256" key="6">
    <source>
        <dbReference type="SAM" id="Phobius"/>
    </source>
</evidence>
<evidence type="ECO:0000256" key="1">
    <source>
        <dbReference type="ARBA" id="ARBA00004141"/>
    </source>
</evidence>
<dbReference type="GO" id="GO:0006882">
    <property type="term" value="P:intracellular zinc ion homeostasis"/>
    <property type="evidence" value="ECO:0007669"/>
    <property type="project" value="TreeGrafter"/>
</dbReference>
<keyword evidence="3 6" id="KW-1133">Transmembrane helix</keyword>
<name>A0A8B8EIA1_CRAVI</name>
<evidence type="ECO:0000313" key="7">
    <source>
        <dbReference type="Proteomes" id="UP000694844"/>
    </source>
</evidence>
<protein>
    <submittedName>
        <fullName evidence="8">Zinc transporter ZIP13-like</fullName>
    </submittedName>
</protein>
<keyword evidence="7" id="KW-1185">Reference proteome</keyword>
<feature type="transmembrane region" description="Helical" evidence="6">
    <location>
        <begin position="65"/>
        <end position="86"/>
    </location>
</feature>
<keyword evidence="4 6" id="KW-0472">Membrane</keyword>
<organism evidence="7 8">
    <name type="scientific">Crassostrea virginica</name>
    <name type="common">Eastern oyster</name>
    <dbReference type="NCBI Taxonomy" id="6565"/>
    <lineage>
        <taxon>Eukaryota</taxon>
        <taxon>Metazoa</taxon>
        <taxon>Spiralia</taxon>
        <taxon>Lophotrochozoa</taxon>
        <taxon>Mollusca</taxon>
        <taxon>Bivalvia</taxon>
        <taxon>Autobranchia</taxon>
        <taxon>Pteriomorphia</taxon>
        <taxon>Ostreida</taxon>
        <taxon>Ostreoidea</taxon>
        <taxon>Ostreidae</taxon>
        <taxon>Crassostrea</taxon>
    </lineage>
</organism>